<evidence type="ECO:0000313" key="3">
    <source>
        <dbReference type="Proteomes" id="UP000016927"/>
    </source>
</evidence>
<dbReference type="PANTHER" id="PTHR28125:SF3">
    <property type="entry name" value="TRANSCRIPTION REGULATOR RUA1 C-TERMINAL DOMAIN-CONTAINING PROTEIN"/>
    <property type="match status" value="1"/>
</dbReference>
<organism evidence="2 3">
    <name type="scientific">Nosema bombycis (strain CQ1 / CVCC 102059)</name>
    <name type="common">Microsporidian parasite</name>
    <name type="synonym">Pebrine of silkworm</name>
    <dbReference type="NCBI Taxonomy" id="578461"/>
    <lineage>
        <taxon>Eukaryota</taxon>
        <taxon>Fungi</taxon>
        <taxon>Fungi incertae sedis</taxon>
        <taxon>Microsporidia</taxon>
        <taxon>Nosematidae</taxon>
        <taxon>Nosema</taxon>
    </lineage>
</organism>
<gene>
    <name evidence="2" type="primary">MEU26</name>
    <name evidence="2" type="ORF">NBO_386g0004</name>
</gene>
<dbReference type="VEuPathDB" id="MicrosporidiaDB:NBO_386g0004"/>
<feature type="domain" description="Transcription regulator Rua1 C-terminal" evidence="1">
    <location>
        <begin position="54"/>
        <end position="150"/>
    </location>
</feature>
<dbReference type="InterPro" id="IPR028012">
    <property type="entry name" value="Rua1_C"/>
</dbReference>
<protein>
    <submittedName>
        <fullName evidence="2">Meiotic expression up-regulated protein 26</fullName>
    </submittedName>
</protein>
<dbReference type="AlphaFoldDB" id="R0KR06"/>
<dbReference type="EMBL" id="KB909294">
    <property type="protein sequence ID" value="EOB12647.1"/>
    <property type="molecule type" value="Genomic_DNA"/>
</dbReference>
<dbReference type="OrthoDB" id="5595379at2759"/>
<evidence type="ECO:0000259" key="1">
    <source>
        <dbReference type="Pfam" id="PF14616"/>
    </source>
</evidence>
<keyword evidence="3" id="KW-1185">Reference proteome</keyword>
<dbReference type="HOGENOM" id="CLU_128868_0_0_1"/>
<evidence type="ECO:0000313" key="2">
    <source>
        <dbReference type="EMBL" id="EOB12647.1"/>
    </source>
</evidence>
<reference evidence="2 3" key="1">
    <citation type="journal article" date="2013" name="BMC Genomics">
        <title>Comparative genomics of parasitic silkworm microsporidia reveal an association between genome expansion and host adaptation.</title>
        <authorList>
            <person name="Pan G."/>
            <person name="Xu J."/>
            <person name="Li T."/>
            <person name="Xia Q."/>
            <person name="Liu S.L."/>
            <person name="Zhang G."/>
            <person name="Li S."/>
            <person name="Li C."/>
            <person name="Liu H."/>
            <person name="Yang L."/>
            <person name="Liu T."/>
            <person name="Zhang X."/>
            <person name="Wu Z."/>
            <person name="Fan W."/>
            <person name="Dang X."/>
            <person name="Xiang H."/>
            <person name="Tao M."/>
            <person name="Li Y."/>
            <person name="Hu J."/>
            <person name="Li Z."/>
            <person name="Lin L."/>
            <person name="Luo J."/>
            <person name="Geng L."/>
            <person name="Wang L."/>
            <person name="Long M."/>
            <person name="Wan Y."/>
            <person name="He N."/>
            <person name="Zhang Z."/>
            <person name="Lu C."/>
            <person name="Keeling P.J."/>
            <person name="Wang J."/>
            <person name="Xiang Z."/>
            <person name="Zhou Z."/>
        </authorList>
    </citation>
    <scope>NUCLEOTIDE SEQUENCE [LARGE SCALE GENOMIC DNA]</scope>
    <source>
        <strain evidence="3">CQ1 / CVCC 102059</strain>
    </source>
</reference>
<dbReference type="STRING" id="578461.R0KR06"/>
<proteinExistence type="predicted"/>
<accession>R0KR06</accession>
<dbReference type="PANTHER" id="PTHR28125">
    <property type="entry name" value="MEIOTIC EXPRESSION UP-REGULATED PROTEIN 26"/>
    <property type="match status" value="1"/>
</dbReference>
<dbReference type="Proteomes" id="UP000016927">
    <property type="component" value="Unassembled WGS sequence"/>
</dbReference>
<name>R0KR06_NOSB1</name>
<sequence length="156" mass="18369">MERNTISIDKYLSPFVLNSDELFEIESLCQTSFVYQESAIPPSLDTTIRVTKGKTLYKPQKTRGHGENREGYCEECKEWFRLKTSSYWYHMNYKHGINSHGVRYPEPEVRVLNCKIEGYCQACDKWVVIGNKSNVKSIKFGWYKHWQKTHGNNMTI</sequence>
<dbReference type="Pfam" id="PF14616">
    <property type="entry name" value="Rua1_C"/>
    <property type="match status" value="1"/>
</dbReference>